<dbReference type="EMBL" id="FR872582">
    <property type="protein sequence ID" value="CCB88163.1"/>
    <property type="molecule type" value="Genomic_DNA"/>
</dbReference>
<dbReference type="InterPro" id="IPR007825">
    <property type="entry name" value="Major_OMP_Legionella"/>
</dbReference>
<dbReference type="Pfam" id="PF05150">
    <property type="entry name" value="Legionella_OMP"/>
    <property type="match status" value="1"/>
</dbReference>
<dbReference type="HOGENOM" id="CLU_059550_0_0_0"/>
<name>F8L612_SIMNZ</name>
<keyword evidence="1" id="KW-0732">Signal</keyword>
<evidence type="ECO:0000313" key="3">
    <source>
        <dbReference type="Proteomes" id="UP000000496"/>
    </source>
</evidence>
<reference evidence="2 3" key="2">
    <citation type="journal article" date="2011" name="Mol. Biol. Evol.">
        <title>Unity in variety--the pan-genome of the Chlamydiae.</title>
        <authorList>
            <person name="Collingro A."/>
            <person name="Tischler P."/>
            <person name="Weinmaier T."/>
            <person name="Penz T."/>
            <person name="Heinz E."/>
            <person name="Brunham R.C."/>
            <person name="Read T.D."/>
            <person name="Bavoil P.M."/>
            <person name="Sachse K."/>
            <person name="Kahane S."/>
            <person name="Friedman M.G."/>
            <person name="Rattei T."/>
            <person name="Myers G.S."/>
            <person name="Horn M."/>
        </authorList>
    </citation>
    <scope>NUCLEOTIDE SEQUENCE [LARGE SCALE GENOMIC DNA]</scope>
    <source>
        <strain evidence="3">ATCC VR-1471 / Z</strain>
    </source>
</reference>
<dbReference type="STRING" id="331113.SNE_A02860"/>
<reference key="1">
    <citation type="journal article" date="2011" name="Mol. Biol. Evol.">
        <title>Unity in variety -- the pan-genome of the Chlamydiae.</title>
        <authorList>
            <person name="Collingro A."/>
            <person name="Tischler P."/>
            <person name="Weinmaier T."/>
            <person name="Penz T."/>
            <person name="Heinz E."/>
            <person name="Brunham R.C."/>
            <person name="Read T.D."/>
            <person name="Bavoil P.M."/>
            <person name="Sachse K."/>
            <person name="Kahane S."/>
            <person name="Friedman M.G."/>
            <person name="Rattei T."/>
            <person name="Myers G.S.A."/>
            <person name="Horn M."/>
        </authorList>
    </citation>
    <scope>NUCLEOTIDE SEQUENCE</scope>
    <source>
        <strain>Z</strain>
    </source>
</reference>
<dbReference type="eggNOG" id="COG3468">
    <property type="taxonomic scope" value="Bacteria"/>
</dbReference>
<evidence type="ECO:0000313" key="2">
    <source>
        <dbReference type="EMBL" id="CCB88163.1"/>
    </source>
</evidence>
<dbReference type="KEGG" id="sng:SNE_A02860"/>
<proteinExistence type="predicted"/>
<sequence>MEKDMKAKFKTLLGICGLFCISQMAFATTDSTSSGSSKPRKPMYREITPNAGPRVAYGYDIFLTADFIYWKAKQSGMSYATTGILTQAPAAPFEPLENGHDAQVKYDWDPGFKAGAGLNFWHDGWDIYIEYTWLHTDGSDSIARPNGVIPAFTLPPNVIDGDILNGNSARSKGHLHFNVIDLELGRNFYISQFLMLRPHVGFKGTWQNQDWRTRYDSNDLQLRVQQGNPIPLSGPYRMHHHNIYYGVGFRTGIDMAWHFTTNWSIFGDVSWTAMWSRYRLIRHDAVNNDATDEKQWNMNTRSNFFDVKFIGEFQIGLRFEMWFADDRYHFQIQAGWEEQVWINHMTFINGISPSPFFDLTTQGGTAMVRFDF</sequence>
<protein>
    <submittedName>
        <fullName evidence="2">MOMP-like family protein</fullName>
    </submittedName>
</protein>
<dbReference type="AlphaFoldDB" id="F8L612"/>
<accession>F8L612</accession>
<dbReference type="Proteomes" id="UP000000496">
    <property type="component" value="Chromosome gsn.131"/>
</dbReference>
<keyword evidence="3" id="KW-1185">Reference proteome</keyword>
<gene>
    <name evidence="2" type="ordered locus">SNE_A02860</name>
</gene>
<feature type="chain" id="PRO_5003374205" evidence="1">
    <location>
        <begin position="28"/>
        <end position="372"/>
    </location>
</feature>
<evidence type="ECO:0000256" key="1">
    <source>
        <dbReference type="SAM" id="SignalP"/>
    </source>
</evidence>
<organism evidence="2 3">
    <name type="scientific">Simkania negevensis (strain ATCC VR-1471 / DSM 27360 / Z)</name>
    <dbReference type="NCBI Taxonomy" id="331113"/>
    <lineage>
        <taxon>Bacteria</taxon>
        <taxon>Pseudomonadati</taxon>
        <taxon>Chlamydiota</taxon>
        <taxon>Chlamydiia</taxon>
        <taxon>Parachlamydiales</taxon>
        <taxon>Simkaniaceae</taxon>
        <taxon>Simkania</taxon>
    </lineage>
</organism>
<feature type="signal peptide" evidence="1">
    <location>
        <begin position="1"/>
        <end position="27"/>
    </location>
</feature>